<dbReference type="Gene3D" id="3.40.850.10">
    <property type="entry name" value="Kinesin motor domain"/>
    <property type="match status" value="1"/>
</dbReference>
<dbReference type="GO" id="GO:0007018">
    <property type="term" value="P:microtubule-based movement"/>
    <property type="evidence" value="ECO:0007669"/>
    <property type="project" value="InterPro"/>
</dbReference>
<proteinExistence type="inferred from homology"/>
<dbReference type="GO" id="GO:0048731">
    <property type="term" value="P:system development"/>
    <property type="evidence" value="ECO:0007669"/>
    <property type="project" value="UniProtKB-ARBA"/>
</dbReference>
<evidence type="ECO:0000256" key="3">
    <source>
        <dbReference type="PROSITE-ProRule" id="PRU00283"/>
    </source>
</evidence>
<comment type="caution">
    <text evidence="5">The sequence shown here is derived from an EMBL/GenBank/DDBJ whole genome shotgun (WGS) entry which is preliminary data.</text>
</comment>
<feature type="domain" description="Kinesin motor" evidence="4">
    <location>
        <begin position="5"/>
        <end position="80"/>
    </location>
</feature>
<comment type="caution">
    <text evidence="3">Lacks conserved residue(s) required for the propagation of feature annotation.</text>
</comment>
<evidence type="ECO:0000313" key="5">
    <source>
        <dbReference type="EMBL" id="KAI7813553.1"/>
    </source>
</evidence>
<dbReference type="InterPro" id="IPR036961">
    <property type="entry name" value="Kinesin_motor_dom_sf"/>
</dbReference>
<keyword evidence="1" id="KW-0547">Nucleotide-binding</keyword>
<dbReference type="SUPFAM" id="SSF52540">
    <property type="entry name" value="P-loop containing nucleoside triphosphate hydrolases"/>
    <property type="match status" value="1"/>
</dbReference>
<gene>
    <name evidence="5" type="ORF">IRJ41_018677</name>
</gene>
<dbReference type="EMBL" id="JAFHDT010000002">
    <property type="protein sequence ID" value="KAI7813553.1"/>
    <property type="molecule type" value="Genomic_DNA"/>
</dbReference>
<dbReference type="GO" id="GO:0008017">
    <property type="term" value="F:microtubule binding"/>
    <property type="evidence" value="ECO:0007669"/>
    <property type="project" value="InterPro"/>
</dbReference>
<protein>
    <submittedName>
        <fullName evidence="5">Kinesin-like protein KIF6</fullName>
    </submittedName>
</protein>
<accession>A0A9W8CBL0</accession>
<evidence type="ECO:0000313" key="6">
    <source>
        <dbReference type="Proteomes" id="UP001059041"/>
    </source>
</evidence>
<evidence type="ECO:0000256" key="2">
    <source>
        <dbReference type="ARBA" id="ARBA00022840"/>
    </source>
</evidence>
<dbReference type="PROSITE" id="PS50067">
    <property type="entry name" value="KINESIN_MOTOR_2"/>
    <property type="match status" value="1"/>
</dbReference>
<dbReference type="InterPro" id="IPR031852">
    <property type="entry name" value="Vik1/Cik1_MT-bd"/>
</dbReference>
<keyword evidence="2" id="KW-0067">ATP-binding</keyword>
<organism evidence="5 6">
    <name type="scientific">Triplophysa rosa</name>
    <name type="common">Cave loach</name>
    <dbReference type="NCBI Taxonomy" id="992332"/>
    <lineage>
        <taxon>Eukaryota</taxon>
        <taxon>Metazoa</taxon>
        <taxon>Chordata</taxon>
        <taxon>Craniata</taxon>
        <taxon>Vertebrata</taxon>
        <taxon>Euteleostomi</taxon>
        <taxon>Actinopterygii</taxon>
        <taxon>Neopterygii</taxon>
        <taxon>Teleostei</taxon>
        <taxon>Ostariophysi</taxon>
        <taxon>Cypriniformes</taxon>
        <taxon>Nemacheilidae</taxon>
        <taxon>Triplophysa</taxon>
    </lineage>
</organism>
<dbReference type="GO" id="GO:0003777">
    <property type="term" value="F:microtubule motor activity"/>
    <property type="evidence" value="ECO:0007669"/>
    <property type="project" value="InterPro"/>
</dbReference>
<keyword evidence="6" id="KW-1185">Reference proteome</keyword>
<dbReference type="InterPro" id="IPR001752">
    <property type="entry name" value="Kinesin_motor_dom"/>
</dbReference>
<sequence>MVKQTIQVFARVKPTKKPTTVYSVDCEEQGDSLEFVVPRDLADGFVNNKKENYKFRFQKVFERTINQEEIFEAIAKPVAD</sequence>
<dbReference type="Proteomes" id="UP001059041">
    <property type="component" value="Linkage Group LG2"/>
</dbReference>
<dbReference type="AlphaFoldDB" id="A0A9W8CBL0"/>
<dbReference type="Pfam" id="PF16796">
    <property type="entry name" value="Microtub_bd"/>
    <property type="match status" value="1"/>
</dbReference>
<dbReference type="GO" id="GO:0005524">
    <property type="term" value="F:ATP binding"/>
    <property type="evidence" value="ECO:0007669"/>
    <property type="project" value="UniProtKB-KW"/>
</dbReference>
<comment type="similarity">
    <text evidence="3">Belongs to the TRAFAC class myosin-kinesin ATPase superfamily. Kinesin family.</text>
</comment>
<reference evidence="5" key="1">
    <citation type="submission" date="2021-02" db="EMBL/GenBank/DDBJ databases">
        <title>Comparative genomics reveals that relaxation of natural selection precedes convergent phenotypic evolution of cavefish.</title>
        <authorList>
            <person name="Peng Z."/>
        </authorList>
    </citation>
    <scope>NUCLEOTIDE SEQUENCE</scope>
    <source>
        <tissue evidence="5">Muscle</tissue>
    </source>
</reference>
<evidence type="ECO:0000259" key="4">
    <source>
        <dbReference type="PROSITE" id="PS50067"/>
    </source>
</evidence>
<dbReference type="InterPro" id="IPR027417">
    <property type="entry name" value="P-loop_NTPase"/>
</dbReference>
<feature type="non-terminal residue" evidence="5">
    <location>
        <position position="80"/>
    </location>
</feature>
<evidence type="ECO:0000256" key="1">
    <source>
        <dbReference type="ARBA" id="ARBA00022741"/>
    </source>
</evidence>
<name>A0A9W8CBL0_TRIRA</name>